<dbReference type="OrthoDB" id="282364at2"/>
<dbReference type="AlphaFoldDB" id="A0A0W0VQJ8"/>
<accession>A0A0W0VQJ8</accession>
<dbReference type="PATRIC" id="fig|45067.4.peg.1270"/>
<name>A0A0W0VQJ8_9GAMM</name>
<gene>
    <name evidence="1" type="ORF">Llan_1212</name>
</gene>
<dbReference type="EMBL" id="LNYI01000027">
    <property type="protein sequence ID" value="KTD22271.1"/>
    <property type="molecule type" value="Genomic_DNA"/>
</dbReference>
<dbReference type="STRING" id="45067.Llan_1212"/>
<proteinExistence type="predicted"/>
<organism evidence="1 2">
    <name type="scientific">Legionella lansingensis</name>
    <dbReference type="NCBI Taxonomy" id="45067"/>
    <lineage>
        <taxon>Bacteria</taxon>
        <taxon>Pseudomonadati</taxon>
        <taxon>Pseudomonadota</taxon>
        <taxon>Gammaproteobacteria</taxon>
        <taxon>Legionellales</taxon>
        <taxon>Legionellaceae</taxon>
        <taxon>Legionella</taxon>
    </lineage>
</organism>
<reference evidence="1 2" key="1">
    <citation type="submission" date="2015-11" db="EMBL/GenBank/DDBJ databases">
        <title>Genomic analysis of 38 Legionella species identifies large and diverse effector repertoires.</title>
        <authorList>
            <person name="Burstein D."/>
            <person name="Amaro F."/>
            <person name="Zusman T."/>
            <person name="Lifshitz Z."/>
            <person name="Cohen O."/>
            <person name="Gilbert J.A."/>
            <person name="Pupko T."/>
            <person name="Shuman H.A."/>
            <person name="Segal G."/>
        </authorList>
    </citation>
    <scope>NUCLEOTIDE SEQUENCE [LARGE SCALE GENOMIC DNA]</scope>
    <source>
        <strain evidence="1 2">ATCC 49751</strain>
    </source>
</reference>
<dbReference type="RefSeq" id="WP_028373640.1">
    <property type="nucleotide sequence ID" value="NZ_CAAAJD010000020.1"/>
</dbReference>
<comment type="caution">
    <text evidence="1">The sequence shown here is derived from an EMBL/GenBank/DDBJ whole genome shotgun (WGS) entry which is preliminary data.</text>
</comment>
<keyword evidence="2" id="KW-1185">Reference proteome</keyword>
<evidence type="ECO:0000313" key="1">
    <source>
        <dbReference type="EMBL" id="KTD22271.1"/>
    </source>
</evidence>
<dbReference type="eggNOG" id="ENOG50308MT">
    <property type="taxonomic scope" value="Bacteria"/>
</dbReference>
<evidence type="ECO:0000313" key="2">
    <source>
        <dbReference type="Proteomes" id="UP000054869"/>
    </source>
</evidence>
<dbReference type="Proteomes" id="UP000054869">
    <property type="component" value="Unassembled WGS sequence"/>
</dbReference>
<protein>
    <submittedName>
        <fullName evidence="1">Uncharacterized protein</fullName>
    </submittedName>
</protein>
<sequence length="359" mass="41202">MRIILAAFLIFCLAGCTNLGPRVIIKDRLDYNQSLQHTDAKQILFNIVRARYLESSYFLQVSNITGQYAINARAKGEGSWFSDNRFFRSRTLEAEVGADYRDAPTISYSPLETSGFIKLVLQPISLDEIYLTSYGDNKEIDALMHLAIKDIGNVINVGNASYPNSTTIPQYEEFMRLICLIRSLHIKHQLGFYYVERGKDNHYSLYFSKEGMKTPEAQEIRRLLKVSPTAREIILTQQYPPSGNNVVFVQMRSVLGIISMLSHSVIVPVSHKQKGWVEITRDKYGNEFNWHKVLGNLMTICSSKERPQDAYVSIYYKGYYFYIRNSDRRSKLTLSIIQQFISMKSTHVKSEGPQLTLPV</sequence>